<dbReference type="SUPFAM" id="SSF53474">
    <property type="entry name" value="alpha/beta-Hydrolases"/>
    <property type="match status" value="1"/>
</dbReference>
<dbReference type="InterPro" id="IPR029058">
    <property type="entry name" value="AB_hydrolase_fold"/>
</dbReference>
<reference evidence="9 10" key="1">
    <citation type="submission" date="2019-08" db="EMBL/GenBank/DDBJ databases">
        <title>Draft genome sequence of Lysobacter sp. UKS-15.</title>
        <authorList>
            <person name="Im W.-T."/>
        </authorList>
    </citation>
    <scope>NUCLEOTIDE SEQUENCE [LARGE SCALE GENOMIC DNA]</scope>
    <source>
        <strain evidence="9 10">UKS-15</strain>
    </source>
</reference>
<name>A0A5D8Z759_9GAMM</name>
<evidence type="ECO:0000256" key="8">
    <source>
        <dbReference type="SAM" id="SignalP"/>
    </source>
</evidence>
<feature type="chain" id="PRO_5022808946" evidence="8">
    <location>
        <begin position="21"/>
        <end position="340"/>
    </location>
</feature>
<dbReference type="RefSeq" id="WP_149352366.1">
    <property type="nucleotide sequence ID" value="NZ_VTRV01000041.1"/>
</dbReference>
<comment type="caution">
    <text evidence="9">The sequence shown here is derived from an EMBL/GenBank/DDBJ whole genome shotgun (WGS) entry which is preliminary data.</text>
</comment>
<protein>
    <submittedName>
        <fullName evidence="9">Prolyl oligopeptidase family serine peptidase</fullName>
    </submittedName>
</protein>
<dbReference type="AlphaFoldDB" id="A0A5D8Z759"/>
<keyword evidence="10" id="KW-1185">Reference proteome</keyword>
<dbReference type="GO" id="GO:0045493">
    <property type="term" value="P:xylan catabolic process"/>
    <property type="evidence" value="ECO:0007669"/>
    <property type="project" value="UniProtKB-KW"/>
</dbReference>
<evidence type="ECO:0000256" key="5">
    <source>
        <dbReference type="ARBA" id="ARBA00022801"/>
    </source>
</evidence>
<evidence type="ECO:0000256" key="7">
    <source>
        <dbReference type="ARBA" id="ARBA00023326"/>
    </source>
</evidence>
<proteinExistence type="predicted"/>
<keyword evidence="2" id="KW-0964">Secreted</keyword>
<comment type="subcellular location">
    <subcellularLocation>
        <location evidence="1">Secreted</location>
    </subcellularLocation>
</comment>
<accession>A0A5D8Z759</accession>
<keyword evidence="7" id="KW-0624">Polysaccharide degradation</keyword>
<keyword evidence="6" id="KW-0119">Carbohydrate metabolism</keyword>
<keyword evidence="5" id="KW-0378">Hydrolase</keyword>
<dbReference type="GO" id="GO:0030600">
    <property type="term" value="F:feruloyl esterase activity"/>
    <property type="evidence" value="ECO:0007669"/>
    <property type="project" value="InterPro"/>
</dbReference>
<dbReference type="Proteomes" id="UP000323164">
    <property type="component" value="Unassembled WGS sequence"/>
</dbReference>
<evidence type="ECO:0000256" key="1">
    <source>
        <dbReference type="ARBA" id="ARBA00004613"/>
    </source>
</evidence>
<evidence type="ECO:0000313" key="9">
    <source>
        <dbReference type="EMBL" id="TZF90376.1"/>
    </source>
</evidence>
<gene>
    <name evidence="9" type="ORF">FW784_05590</name>
</gene>
<keyword evidence="3" id="KW-0858">Xylan degradation</keyword>
<dbReference type="Gene3D" id="3.40.50.1820">
    <property type="entry name" value="alpha/beta hydrolase"/>
    <property type="match status" value="1"/>
</dbReference>
<evidence type="ECO:0000256" key="6">
    <source>
        <dbReference type="ARBA" id="ARBA00023277"/>
    </source>
</evidence>
<evidence type="ECO:0000256" key="4">
    <source>
        <dbReference type="ARBA" id="ARBA00022729"/>
    </source>
</evidence>
<dbReference type="EMBL" id="VTRV01000041">
    <property type="protein sequence ID" value="TZF90376.1"/>
    <property type="molecule type" value="Genomic_DNA"/>
</dbReference>
<dbReference type="InterPro" id="IPR043595">
    <property type="entry name" value="FaeB/C/D"/>
</dbReference>
<dbReference type="OrthoDB" id="5291933at2"/>
<dbReference type="PANTHER" id="PTHR38050">
    <property type="match status" value="1"/>
</dbReference>
<sequence length="340" mass="36213">MKRLVLPLCVAACAAAFAHAQDGGLRAMLRARMAQRPADTVVAIGADPSTVITRPGDYRFDIRHDGLMRAYRVHVPRAYRPGRATPLLVALHGGGGDMDWQADDSKYGLIGKSEQAGFIVVFPNGYSRFASGRLATWNAGACCGGARDAAVDDVGFIRDVVGHVQRQLDVDRTRIFATGMSNGGMMAYRLACDASDLFRAVAPVAGTDNTLDCRPARPVSIAHVHARNDDHVLFGGGAGASAFPNANAVTDFASVPATIAKWSSLVGCHAPARRVLQRPGAYCDLQDDCRGGAKVQLCVTETGGHSWPGGHKDRGEPASQAISANDVMWSFFESLPQRRP</sequence>
<dbReference type="InterPro" id="IPR010126">
    <property type="entry name" value="Esterase_phb"/>
</dbReference>
<dbReference type="PANTHER" id="PTHR38050:SF2">
    <property type="entry name" value="FERULOYL ESTERASE C-RELATED"/>
    <property type="match status" value="1"/>
</dbReference>
<dbReference type="Pfam" id="PF10503">
    <property type="entry name" value="Esterase_PHB"/>
    <property type="match status" value="1"/>
</dbReference>
<evidence type="ECO:0000256" key="3">
    <source>
        <dbReference type="ARBA" id="ARBA00022651"/>
    </source>
</evidence>
<organism evidence="9 10">
    <name type="scientific">Cognatilysobacter lacus</name>
    <dbReference type="NCBI Taxonomy" id="1643323"/>
    <lineage>
        <taxon>Bacteria</taxon>
        <taxon>Pseudomonadati</taxon>
        <taxon>Pseudomonadota</taxon>
        <taxon>Gammaproteobacteria</taxon>
        <taxon>Lysobacterales</taxon>
        <taxon>Lysobacteraceae</taxon>
        <taxon>Cognatilysobacter</taxon>
    </lineage>
</organism>
<dbReference type="GO" id="GO:0005576">
    <property type="term" value="C:extracellular region"/>
    <property type="evidence" value="ECO:0007669"/>
    <property type="project" value="UniProtKB-SubCell"/>
</dbReference>
<keyword evidence="4 8" id="KW-0732">Signal</keyword>
<evidence type="ECO:0000313" key="10">
    <source>
        <dbReference type="Proteomes" id="UP000323164"/>
    </source>
</evidence>
<evidence type="ECO:0000256" key="2">
    <source>
        <dbReference type="ARBA" id="ARBA00022525"/>
    </source>
</evidence>
<feature type="signal peptide" evidence="8">
    <location>
        <begin position="1"/>
        <end position="20"/>
    </location>
</feature>